<gene>
    <name evidence="2" type="primary">20201617</name>
    <name evidence="1" type="ORF">HELRODRAFT_166746</name>
</gene>
<dbReference type="PANTHER" id="PTHR47510:SF3">
    <property type="entry name" value="ENDO_EXONUCLEASE_PHOSPHATASE DOMAIN-CONTAINING PROTEIN"/>
    <property type="match status" value="1"/>
</dbReference>
<dbReference type="HOGENOM" id="CLU_792935_0_0_1"/>
<dbReference type="InParanoid" id="T1EYG7"/>
<dbReference type="RefSeq" id="XP_009010214.1">
    <property type="nucleotide sequence ID" value="XM_009011966.1"/>
</dbReference>
<dbReference type="GeneID" id="20201617"/>
<dbReference type="InterPro" id="IPR036691">
    <property type="entry name" value="Endo/exonu/phosph_ase_sf"/>
</dbReference>
<dbReference type="OrthoDB" id="6107840at2759"/>
<reference evidence="2" key="3">
    <citation type="submission" date="2015-06" db="UniProtKB">
        <authorList>
            <consortium name="EnsemblMetazoa"/>
        </authorList>
    </citation>
    <scope>IDENTIFICATION</scope>
</reference>
<evidence type="ECO:0000313" key="1">
    <source>
        <dbReference type="EMBL" id="ESO11726.1"/>
    </source>
</evidence>
<dbReference type="CTD" id="20201617"/>
<dbReference type="SUPFAM" id="SSF56219">
    <property type="entry name" value="DNase I-like"/>
    <property type="match status" value="1"/>
</dbReference>
<dbReference type="EMBL" id="AMQM01002547">
    <property type="status" value="NOT_ANNOTATED_CDS"/>
    <property type="molecule type" value="Genomic_DNA"/>
</dbReference>
<organism evidence="2 3">
    <name type="scientific">Helobdella robusta</name>
    <name type="common">Californian leech</name>
    <dbReference type="NCBI Taxonomy" id="6412"/>
    <lineage>
        <taxon>Eukaryota</taxon>
        <taxon>Metazoa</taxon>
        <taxon>Spiralia</taxon>
        <taxon>Lophotrochozoa</taxon>
        <taxon>Annelida</taxon>
        <taxon>Clitellata</taxon>
        <taxon>Hirudinea</taxon>
        <taxon>Rhynchobdellida</taxon>
        <taxon>Glossiphoniidae</taxon>
        <taxon>Helobdella</taxon>
    </lineage>
</organism>
<accession>T1EYG7</accession>
<name>T1EYG7_HELRO</name>
<evidence type="ECO:0008006" key="4">
    <source>
        <dbReference type="Google" id="ProtNLM"/>
    </source>
</evidence>
<sequence length="350" mass="39596">MWTSQTINNINTSSLFFNRYSTLYNNFNINTPAKITPCHHPPTIYILNVISIVKPHAIEHLRCGVYHLHHDIIIISKSWLRPDHPDGLIAIDGYTSSRKDRTGRQCGGGVVIYLKSSISSQIHIVLPRAINDALETLCLKCIIDFICAIYHAPNHPSYEVSTLMGSDSKLVIGGDFNQLDHHSILQTAITKYINTLIINFNSKTFTNSKLGSKAMRDQQLQSLIKKLICFNYLPASYPTVTQIFNTFDSRLFKKQIDANTLNTHFVSMSTDPSYKTSPTKATTINSRHQRQQFTPYSVLHMLTKACPSDTGPDAITISHQKTNQLPLSTCIISYFYSDIQHTRFKTIQES</sequence>
<dbReference type="Proteomes" id="UP000015101">
    <property type="component" value="Unassembled WGS sequence"/>
</dbReference>
<dbReference type="EnsemblMetazoa" id="HelroT166746">
    <property type="protein sequence ID" value="HelroP166746"/>
    <property type="gene ID" value="HelroG166746"/>
</dbReference>
<dbReference type="PANTHER" id="PTHR47510">
    <property type="entry name" value="REVERSE TRANSCRIPTASE DOMAIN-CONTAINING PROTEIN"/>
    <property type="match status" value="1"/>
</dbReference>
<evidence type="ECO:0000313" key="2">
    <source>
        <dbReference type="EnsemblMetazoa" id="HelroP166746"/>
    </source>
</evidence>
<protein>
    <recommendedName>
        <fullName evidence="4">Endonuclease/exonuclease/phosphatase domain-containing protein</fullName>
    </recommendedName>
</protein>
<evidence type="ECO:0000313" key="3">
    <source>
        <dbReference type="Proteomes" id="UP000015101"/>
    </source>
</evidence>
<dbReference type="KEGG" id="hro:HELRODRAFT_166746"/>
<dbReference type="AlphaFoldDB" id="T1EYG7"/>
<proteinExistence type="predicted"/>
<dbReference type="EMBL" id="KB095812">
    <property type="protein sequence ID" value="ESO11726.1"/>
    <property type="molecule type" value="Genomic_DNA"/>
</dbReference>
<reference evidence="1 3" key="2">
    <citation type="journal article" date="2013" name="Nature">
        <title>Insights into bilaterian evolution from three spiralian genomes.</title>
        <authorList>
            <person name="Simakov O."/>
            <person name="Marletaz F."/>
            <person name="Cho S.J."/>
            <person name="Edsinger-Gonzales E."/>
            <person name="Havlak P."/>
            <person name="Hellsten U."/>
            <person name="Kuo D.H."/>
            <person name="Larsson T."/>
            <person name="Lv J."/>
            <person name="Arendt D."/>
            <person name="Savage R."/>
            <person name="Osoegawa K."/>
            <person name="de Jong P."/>
            <person name="Grimwood J."/>
            <person name="Chapman J.A."/>
            <person name="Shapiro H."/>
            <person name="Aerts A."/>
            <person name="Otillar R.P."/>
            <person name="Terry A.Y."/>
            <person name="Boore J.L."/>
            <person name="Grigoriev I.V."/>
            <person name="Lindberg D.R."/>
            <person name="Seaver E.C."/>
            <person name="Weisblat D.A."/>
            <person name="Putnam N.H."/>
            <person name="Rokhsar D.S."/>
        </authorList>
    </citation>
    <scope>NUCLEOTIDE SEQUENCE</scope>
</reference>
<dbReference type="Gene3D" id="3.60.10.10">
    <property type="entry name" value="Endonuclease/exonuclease/phosphatase"/>
    <property type="match status" value="1"/>
</dbReference>
<dbReference type="eggNOG" id="ENOG502S72P">
    <property type="taxonomic scope" value="Eukaryota"/>
</dbReference>
<keyword evidence="3" id="KW-1185">Reference proteome</keyword>
<reference evidence="3" key="1">
    <citation type="submission" date="2012-12" db="EMBL/GenBank/DDBJ databases">
        <authorList>
            <person name="Hellsten U."/>
            <person name="Grimwood J."/>
            <person name="Chapman J.A."/>
            <person name="Shapiro H."/>
            <person name="Aerts A."/>
            <person name="Otillar R.P."/>
            <person name="Terry A.Y."/>
            <person name="Boore J.L."/>
            <person name="Simakov O."/>
            <person name="Marletaz F."/>
            <person name="Cho S.-J."/>
            <person name="Edsinger-Gonzales E."/>
            <person name="Havlak P."/>
            <person name="Kuo D.-H."/>
            <person name="Larsson T."/>
            <person name="Lv J."/>
            <person name="Arendt D."/>
            <person name="Savage R."/>
            <person name="Osoegawa K."/>
            <person name="de Jong P."/>
            <person name="Lindberg D.R."/>
            <person name="Seaver E.C."/>
            <person name="Weisblat D.A."/>
            <person name="Putnam N.H."/>
            <person name="Grigoriev I.V."/>
            <person name="Rokhsar D.S."/>
        </authorList>
    </citation>
    <scope>NUCLEOTIDE SEQUENCE</scope>
</reference>